<dbReference type="SUPFAM" id="SSF53335">
    <property type="entry name" value="S-adenosyl-L-methionine-dependent methyltransferases"/>
    <property type="match status" value="1"/>
</dbReference>
<proteinExistence type="predicted"/>
<dbReference type="RefSeq" id="YP_010781278.1">
    <property type="nucleotide sequence ID" value="NC_075038.1"/>
</dbReference>
<dbReference type="EMBL" id="MF405918">
    <property type="protein sequence ID" value="QKU34640.1"/>
    <property type="molecule type" value="Genomic_DNA"/>
</dbReference>
<reference evidence="1" key="1">
    <citation type="submission" date="2017-06" db="EMBL/GenBank/DDBJ databases">
        <authorList>
            <person name="Assis F.L."/>
            <person name="Abrahao J.S."/>
            <person name="Silva L."/>
            <person name="Khalil J.B."/>
            <person name="Rodrigues R."/>
            <person name="Silva L.S."/>
            <person name="Boratto P."/>
            <person name="Andrade M."/>
            <person name="Kroon E.G."/>
            <person name="Ribeiro B."/>
            <person name="Bergier I."/>
            <person name="Seligmann H."/>
            <person name="Ghigo E."/>
            <person name="Colson P."/>
            <person name="Levasseur A."/>
            <person name="Raoult D."/>
            <person name="Scola B.L."/>
        </authorList>
    </citation>
    <scope>NUCLEOTIDE SEQUENCE</scope>
    <source>
        <strain evidence="1">Deep ocean</strain>
    </source>
</reference>
<protein>
    <submittedName>
        <fullName evidence="1">Putative ORFan</fullName>
    </submittedName>
</protein>
<dbReference type="InterPro" id="IPR029063">
    <property type="entry name" value="SAM-dependent_MTases_sf"/>
</dbReference>
<dbReference type="KEGG" id="vg:80517969"/>
<dbReference type="GeneID" id="80517969"/>
<sequence>MNATNDFISTLINNRERIVDKLFQNYGYEYLHKILSEINNENDPTIKIIPNNKILYRILTGNYEASRYDKSSIDWIPTQEIVDSILALADHFNIKYIEEIYTGMGILSGLLLKKQNKIQVTAADTFDNISTCNKLDIFPIAKRGVSDYKYYNQLNQPYPDMIISTHFVENSLKPNFTFVDNILDLISSYNHKIIMLFLPNTCTLFYDNFYYLETTGKYKVYNYHVKAFDKYYYLANLMKDYYKSSILVHILVRGDIIHDSNTIESLFSPAIIPVSVIDKHCVFYKWLVSLYKDVSPKLIKRIIETYDVQKQLHNHTEIKNVIQNFISIKDFNIPEYIYDIDEFLFWSKCILKNLFFVFENRYQFFCFYTTAQSIKNSEIRQNINFPSWVRTLDNMYIYIYLEIIKNSSNDRWKIYEVDFGLTFLSTNNKNKKLLKKIN</sequence>
<evidence type="ECO:0000313" key="1">
    <source>
        <dbReference type="EMBL" id="QKU34640.1"/>
    </source>
</evidence>
<accession>A0A6N1NJR9</accession>
<organism evidence="1">
    <name type="scientific">Tupanvirus deep ocean</name>
    <dbReference type="NCBI Taxonomy" id="2126984"/>
    <lineage>
        <taxon>Viruses</taxon>
        <taxon>Varidnaviria</taxon>
        <taxon>Bamfordvirae</taxon>
        <taxon>Nucleocytoviricota</taxon>
        <taxon>Megaviricetes</taxon>
        <taxon>Imitervirales</taxon>
        <taxon>Mimiviridae</taxon>
        <taxon>Megamimivirinae</taxon>
        <taxon>Tupanvirus</taxon>
        <taxon>Tupanvirus altamarinense</taxon>
    </lineage>
</organism>
<reference evidence="1" key="2">
    <citation type="journal article" date="2018" name="Nat. Commun.">
        <title>Tailed giant Tupanvirus possesses the most complete translational apparatus of the known virosphere.</title>
        <authorList>
            <person name="Abrahao J."/>
            <person name="Silva L."/>
            <person name="Silva L.S."/>
            <person name="Khalil J.Y.B."/>
            <person name="Rodrigues R."/>
            <person name="Arantes T."/>
            <person name="Assis F."/>
            <person name="Boratto P."/>
            <person name="Andrade M."/>
            <person name="Kroon E.G."/>
            <person name="Ribeiro B."/>
            <person name="Bergier I."/>
            <person name="Seligmann H."/>
            <person name="Ghigo E."/>
            <person name="Colson P."/>
            <person name="Levasseur A."/>
            <person name="Kroemer G."/>
            <person name="Raoult D."/>
            <person name="La Scola B."/>
        </authorList>
    </citation>
    <scope>NUCLEOTIDE SEQUENCE [LARGE SCALE GENOMIC DNA]</scope>
    <source>
        <strain evidence="1">Deep ocean</strain>
    </source>
</reference>
<name>A0A6N1NJR9_9VIRU</name>